<feature type="compositionally biased region" description="Acidic residues" evidence="1">
    <location>
        <begin position="94"/>
        <end position="110"/>
    </location>
</feature>
<dbReference type="AlphaFoldDB" id="A0A9E7R3F8"/>
<name>A0A9E7R3F8_9EURY</name>
<dbReference type="EMBL" id="CP104003">
    <property type="protein sequence ID" value="UWM55086.1"/>
    <property type="molecule type" value="Genomic_DNA"/>
</dbReference>
<dbReference type="GeneID" id="74941179"/>
<keyword evidence="3" id="KW-1185">Reference proteome</keyword>
<dbReference type="KEGG" id="ssai:N0B31_02115"/>
<protein>
    <submittedName>
        <fullName evidence="2">BZIP transcription factor</fullName>
    </submittedName>
</protein>
<accession>A0A9E7R3F8</accession>
<sequence length="110" mass="11964">MSGNRVEELEAKVRQLQATVDGLTDELMETKERLHVLEEEVDPDLNMDIIEGRPTKTPETQTNGNGSAPSPDAPENQRAVDEAVEAADGAKTEESEENDEADSTDDIIVA</sequence>
<evidence type="ECO:0000313" key="3">
    <source>
        <dbReference type="Proteomes" id="UP001057580"/>
    </source>
</evidence>
<organism evidence="2 3">
    <name type="scientific">Salinirubellus salinus</name>
    <dbReference type="NCBI Taxonomy" id="1364945"/>
    <lineage>
        <taxon>Archaea</taxon>
        <taxon>Methanobacteriati</taxon>
        <taxon>Methanobacteriota</taxon>
        <taxon>Stenosarchaea group</taxon>
        <taxon>Halobacteria</taxon>
        <taxon>Halobacteriales</taxon>
        <taxon>Natronomonadaceae</taxon>
        <taxon>Salinirubellus</taxon>
    </lineage>
</organism>
<dbReference type="RefSeq" id="WP_260594138.1">
    <property type="nucleotide sequence ID" value="NZ_CP104003.1"/>
</dbReference>
<reference evidence="2" key="1">
    <citation type="submission" date="2022-09" db="EMBL/GenBank/DDBJ databases">
        <title>Diverse halophilic archaea isolated from saline environments.</title>
        <authorList>
            <person name="Cui H.-L."/>
        </authorList>
    </citation>
    <scope>NUCLEOTIDE SEQUENCE</scope>
    <source>
        <strain evidence="2">ZS-35-S2</strain>
    </source>
</reference>
<dbReference type="SUPFAM" id="SSF57997">
    <property type="entry name" value="Tropomyosin"/>
    <property type="match status" value="1"/>
</dbReference>
<dbReference type="InterPro" id="IPR055940">
    <property type="entry name" value="DUF7518"/>
</dbReference>
<proteinExistence type="predicted"/>
<dbReference type="Proteomes" id="UP001057580">
    <property type="component" value="Chromosome"/>
</dbReference>
<feature type="region of interest" description="Disordered" evidence="1">
    <location>
        <begin position="39"/>
        <end position="110"/>
    </location>
</feature>
<gene>
    <name evidence="2" type="ORF">N0B31_02115</name>
</gene>
<dbReference type="Pfam" id="PF24362">
    <property type="entry name" value="DUF7518"/>
    <property type="match status" value="1"/>
</dbReference>
<dbReference type="Gene3D" id="1.20.5.170">
    <property type="match status" value="1"/>
</dbReference>
<evidence type="ECO:0000256" key="1">
    <source>
        <dbReference type="SAM" id="MobiDB-lite"/>
    </source>
</evidence>
<evidence type="ECO:0000313" key="2">
    <source>
        <dbReference type="EMBL" id="UWM55086.1"/>
    </source>
</evidence>
<feature type="compositionally biased region" description="Polar residues" evidence="1">
    <location>
        <begin position="57"/>
        <end position="68"/>
    </location>
</feature>